<feature type="region of interest" description="Disordered" evidence="1">
    <location>
        <begin position="1"/>
        <end position="46"/>
    </location>
</feature>
<dbReference type="OrthoDB" id="189459at2759"/>
<feature type="domain" description="ATPase of the ABC class C-terminal" evidence="2">
    <location>
        <begin position="228"/>
        <end position="492"/>
    </location>
</feature>
<dbReference type="AlphaFoldDB" id="A0A6A7C3V8"/>
<gene>
    <name evidence="5" type="ORF">K470DRAFT_263108</name>
</gene>
<evidence type="ECO:0000313" key="6">
    <source>
        <dbReference type="Proteomes" id="UP000799421"/>
    </source>
</evidence>
<dbReference type="Pfam" id="PF09818">
    <property type="entry name" value="ABC_ATPase"/>
    <property type="match status" value="1"/>
</dbReference>
<dbReference type="InterPro" id="IPR046834">
    <property type="entry name" value="ABC_ATPase_C"/>
</dbReference>
<dbReference type="Pfam" id="PF21117">
    <property type="entry name" value="MRB1590_C"/>
    <property type="match status" value="1"/>
</dbReference>
<proteinExistence type="predicted"/>
<dbReference type="InterPro" id="IPR046833">
    <property type="entry name" value="ABC_N"/>
</dbReference>
<protein>
    <recommendedName>
        <fullName evidence="7">ABC transporter ATPase</fullName>
    </recommendedName>
</protein>
<dbReference type="PANTHER" id="PTHR38149">
    <property type="entry name" value="ATPASE"/>
    <property type="match status" value="1"/>
</dbReference>
<dbReference type="Pfam" id="PF20446">
    <property type="entry name" value="ABC_N"/>
    <property type="match status" value="1"/>
</dbReference>
<evidence type="ECO:0008006" key="7">
    <source>
        <dbReference type="Google" id="ProtNLM"/>
    </source>
</evidence>
<dbReference type="PANTHER" id="PTHR38149:SF1">
    <property type="entry name" value="ATPASE"/>
    <property type="match status" value="1"/>
</dbReference>
<evidence type="ECO:0000259" key="4">
    <source>
        <dbReference type="Pfam" id="PF21117"/>
    </source>
</evidence>
<feature type="domain" description="MRB1590-like C-terminal" evidence="4">
    <location>
        <begin position="543"/>
        <end position="622"/>
    </location>
</feature>
<evidence type="ECO:0000259" key="2">
    <source>
        <dbReference type="Pfam" id="PF09818"/>
    </source>
</evidence>
<name>A0A6A7C3V8_9PEZI</name>
<sequence>MPGRGGGRGGARGRGGHRPYRPAHDITIGSPEEEDTSPKKKQPQSWSVLEKTLDNIDNGQYPEYKRLKKRFENEGPPGFALCFDYIQTDPYAAPSRARIFIPWANTKLSEHYKQSPISQIALCDYITRKCAEIIRSKHMDKGVKGGHGGHGWGGPKGGAFNINAPGQEILPRSSVIVNDDGDLEIRFTIALPAAGRRILGGVAKQILAVDLVDLVQRSVVHENINPVKLHEHVASMETQSALRQRVVDAGFVTFIANGSILPRASGANAAPMKSKHVVPFVSPEELEISFVMDDGTKITGMGIPRGVTMLTGGGFHGKSTLLQAIELGVYNHVPGDGRELIVTDPTAAKIRVEDGRSVRGVDISPYINNLPGSKDTKKFFTDDASGSTSMAASIQEALEVVSRTLLIDEDSSATNLLVRDQRMRHLLQHEPITPLIEKVRALYNEHGVSTVIVIGGLGDWLNVADNVIAMESYVPKCLNSATKSLNAKYPVTVTESSVYGPIFQRNIKADLTGWSNPYPTRKNFITIKPISRNPVENPAEEESGIDLRTFDQLVETGQSRMISEAIDTIERLTCDQGPMPMNMALEGVFRDTTRPLPTNITDGKLVAARSIEIAAALSRMRMGLTVASHDMVDQVMKKG</sequence>
<organism evidence="5 6">
    <name type="scientific">Piedraia hortae CBS 480.64</name>
    <dbReference type="NCBI Taxonomy" id="1314780"/>
    <lineage>
        <taxon>Eukaryota</taxon>
        <taxon>Fungi</taxon>
        <taxon>Dikarya</taxon>
        <taxon>Ascomycota</taxon>
        <taxon>Pezizomycotina</taxon>
        <taxon>Dothideomycetes</taxon>
        <taxon>Dothideomycetidae</taxon>
        <taxon>Capnodiales</taxon>
        <taxon>Piedraiaceae</taxon>
        <taxon>Piedraia</taxon>
    </lineage>
</organism>
<feature type="domain" description="ATPase of the ABC class N-terminal" evidence="3">
    <location>
        <begin position="49"/>
        <end position="221"/>
    </location>
</feature>
<dbReference type="InterPro" id="IPR049069">
    <property type="entry name" value="MRB1590-like_C"/>
</dbReference>
<evidence type="ECO:0000313" key="5">
    <source>
        <dbReference type="EMBL" id="KAF2862266.1"/>
    </source>
</evidence>
<dbReference type="InterPro" id="IPR019195">
    <property type="entry name" value="ABC_ATPase_put"/>
</dbReference>
<feature type="compositionally biased region" description="Gly residues" evidence="1">
    <location>
        <begin position="1"/>
        <end position="13"/>
    </location>
</feature>
<evidence type="ECO:0000259" key="3">
    <source>
        <dbReference type="Pfam" id="PF20446"/>
    </source>
</evidence>
<dbReference type="EMBL" id="MU005967">
    <property type="protein sequence ID" value="KAF2862266.1"/>
    <property type="molecule type" value="Genomic_DNA"/>
</dbReference>
<reference evidence="5" key="1">
    <citation type="journal article" date="2020" name="Stud. Mycol.">
        <title>101 Dothideomycetes genomes: a test case for predicting lifestyles and emergence of pathogens.</title>
        <authorList>
            <person name="Haridas S."/>
            <person name="Albert R."/>
            <person name="Binder M."/>
            <person name="Bloem J."/>
            <person name="Labutti K."/>
            <person name="Salamov A."/>
            <person name="Andreopoulos B."/>
            <person name="Baker S."/>
            <person name="Barry K."/>
            <person name="Bills G."/>
            <person name="Bluhm B."/>
            <person name="Cannon C."/>
            <person name="Castanera R."/>
            <person name="Culley D."/>
            <person name="Daum C."/>
            <person name="Ezra D."/>
            <person name="Gonzalez J."/>
            <person name="Henrissat B."/>
            <person name="Kuo A."/>
            <person name="Liang C."/>
            <person name="Lipzen A."/>
            <person name="Lutzoni F."/>
            <person name="Magnuson J."/>
            <person name="Mondo S."/>
            <person name="Nolan M."/>
            <person name="Ohm R."/>
            <person name="Pangilinan J."/>
            <person name="Park H.-J."/>
            <person name="Ramirez L."/>
            <person name="Alfaro M."/>
            <person name="Sun H."/>
            <person name="Tritt A."/>
            <person name="Yoshinaga Y."/>
            <person name="Zwiers L.-H."/>
            <person name="Turgeon B."/>
            <person name="Goodwin S."/>
            <person name="Spatafora J."/>
            <person name="Crous P."/>
            <person name="Grigoriev I."/>
        </authorList>
    </citation>
    <scope>NUCLEOTIDE SEQUENCE</scope>
    <source>
        <strain evidence="5">CBS 480.64</strain>
    </source>
</reference>
<dbReference type="Proteomes" id="UP000799421">
    <property type="component" value="Unassembled WGS sequence"/>
</dbReference>
<accession>A0A6A7C3V8</accession>
<keyword evidence="6" id="KW-1185">Reference proteome</keyword>
<evidence type="ECO:0000256" key="1">
    <source>
        <dbReference type="SAM" id="MobiDB-lite"/>
    </source>
</evidence>